<accession>A0ABS5S1Q3</accession>
<dbReference type="Proteomes" id="UP001297272">
    <property type="component" value="Unassembled WGS sequence"/>
</dbReference>
<dbReference type="RefSeq" id="WP_213986057.1">
    <property type="nucleotide sequence ID" value="NZ_JAFMNX010000005.1"/>
</dbReference>
<name>A0ABS5S1Q3_9HYPH</name>
<comment type="caution">
    <text evidence="1">The sequence shown here is derived from an EMBL/GenBank/DDBJ whole genome shotgun (WGS) entry which is preliminary data.</text>
</comment>
<reference evidence="1 2" key="1">
    <citation type="submission" date="2021-03" db="EMBL/GenBank/DDBJ databases">
        <title>Tianweitania aestuarii sp. nov., isolated from a tidal flat.</title>
        <authorList>
            <person name="Park S."/>
            <person name="Yoon J.-H."/>
        </authorList>
    </citation>
    <scope>NUCLEOTIDE SEQUENCE [LARGE SCALE GENOMIC DNA]</scope>
    <source>
        <strain evidence="1 2">BSSL-BM11</strain>
    </source>
</reference>
<keyword evidence="2" id="KW-1185">Reference proteome</keyword>
<protein>
    <submittedName>
        <fullName evidence="1">Uncharacterized protein</fullName>
    </submittedName>
</protein>
<evidence type="ECO:0000313" key="2">
    <source>
        <dbReference type="Proteomes" id="UP001297272"/>
    </source>
</evidence>
<gene>
    <name evidence="1" type="ORF">JYU29_17105</name>
</gene>
<sequence>MSEPEAASLIAEIAAKTDAAIALAQQRSAGETVDWRRRCYAVLAANLLSYKNSLLEGRLPPPGTGTGWGAGKALSEWDLDDEVMLAAVAAAEELYRDGA</sequence>
<dbReference type="EMBL" id="JAFMNX010000005">
    <property type="protein sequence ID" value="MBS9722414.1"/>
    <property type="molecule type" value="Genomic_DNA"/>
</dbReference>
<proteinExistence type="predicted"/>
<evidence type="ECO:0000313" key="1">
    <source>
        <dbReference type="EMBL" id="MBS9722414.1"/>
    </source>
</evidence>
<organism evidence="1 2">
    <name type="scientific">Tianweitania aestuarii</name>
    <dbReference type="NCBI Taxonomy" id="2814886"/>
    <lineage>
        <taxon>Bacteria</taxon>
        <taxon>Pseudomonadati</taxon>
        <taxon>Pseudomonadota</taxon>
        <taxon>Alphaproteobacteria</taxon>
        <taxon>Hyphomicrobiales</taxon>
        <taxon>Phyllobacteriaceae</taxon>
        <taxon>Tianweitania</taxon>
    </lineage>
</organism>